<evidence type="ECO:0000313" key="2">
    <source>
        <dbReference type="EMBL" id="QCD79509.1"/>
    </source>
</evidence>
<evidence type="ECO:0000256" key="1">
    <source>
        <dbReference type="SAM" id="MobiDB-lite"/>
    </source>
</evidence>
<gene>
    <name evidence="2" type="ORF">DEO72_LG1g3151</name>
</gene>
<dbReference type="AlphaFoldDB" id="A0A4D6KW18"/>
<name>A0A4D6KW18_VIGUN</name>
<organism evidence="2 3">
    <name type="scientific">Vigna unguiculata</name>
    <name type="common">Cowpea</name>
    <dbReference type="NCBI Taxonomy" id="3917"/>
    <lineage>
        <taxon>Eukaryota</taxon>
        <taxon>Viridiplantae</taxon>
        <taxon>Streptophyta</taxon>
        <taxon>Embryophyta</taxon>
        <taxon>Tracheophyta</taxon>
        <taxon>Spermatophyta</taxon>
        <taxon>Magnoliopsida</taxon>
        <taxon>eudicotyledons</taxon>
        <taxon>Gunneridae</taxon>
        <taxon>Pentapetalae</taxon>
        <taxon>rosids</taxon>
        <taxon>fabids</taxon>
        <taxon>Fabales</taxon>
        <taxon>Fabaceae</taxon>
        <taxon>Papilionoideae</taxon>
        <taxon>50 kb inversion clade</taxon>
        <taxon>NPAAA clade</taxon>
        <taxon>indigoferoid/millettioid clade</taxon>
        <taxon>Phaseoleae</taxon>
        <taxon>Vigna</taxon>
    </lineage>
</organism>
<keyword evidence="3" id="KW-1185">Reference proteome</keyword>
<protein>
    <submittedName>
        <fullName evidence="2">Uncharacterized protein</fullName>
    </submittedName>
</protein>
<evidence type="ECO:0000313" key="3">
    <source>
        <dbReference type="Proteomes" id="UP000501690"/>
    </source>
</evidence>
<dbReference type="PANTHER" id="PTHR33264">
    <property type="entry name" value="EXPRESSED PROTEIN"/>
    <property type="match status" value="1"/>
</dbReference>
<proteinExistence type="predicted"/>
<dbReference type="Proteomes" id="UP000501690">
    <property type="component" value="Linkage Group LG1"/>
</dbReference>
<dbReference type="PANTHER" id="PTHR33264:SF64">
    <property type="entry name" value="TRANSMEMBRANE PROTEIN"/>
    <property type="match status" value="1"/>
</dbReference>
<feature type="compositionally biased region" description="Basic residues" evidence="1">
    <location>
        <begin position="1"/>
        <end position="11"/>
    </location>
</feature>
<dbReference type="EMBL" id="CP039345">
    <property type="protein sequence ID" value="QCD79509.1"/>
    <property type="molecule type" value="Genomic_DNA"/>
</dbReference>
<feature type="region of interest" description="Disordered" evidence="1">
    <location>
        <begin position="1"/>
        <end position="20"/>
    </location>
</feature>
<reference evidence="2 3" key="1">
    <citation type="submission" date="2019-04" db="EMBL/GenBank/DDBJ databases">
        <title>An improved genome assembly and genetic linkage map for asparagus bean, Vigna unguiculata ssp. sesquipedialis.</title>
        <authorList>
            <person name="Xia Q."/>
            <person name="Zhang R."/>
            <person name="Dong Y."/>
        </authorList>
    </citation>
    <scope>NUCLEOTIDE SEQUENCE [LARGE SCALE GENOMIC DNA]</scope>
    <source>
        <tissue evidence="2">Leaf</tissue>
    </source>
</reference>
<accession>A0A4D6KW18</accession>
<sequence length="373" mass="42558">MSNRMMHRASNRRQPLLQRQPSKLATRVGEVVGGTAAECVAVCCCVPCGVANFLVLAIYKLPAALCRRMLRQRRHRKIAKEGLLRPTRRHCSCGCCEDVTGRIFPMCANDAFDVERLHSPEPDSDDDTLALEKEMWDQFYNTGFWRSSSNRERREPSQTQTQLQLQLQNVVPQPNPTSFLDPSLHNTSCVNFVPGFVSVKYCQLSDDGARYFLLLLGNCCLKFLFELVAIEISFHCSLQENKKIWIFYTVLLFFTQELTPPPSQVSLRHVHGELEKHFKETQCVSSFFLVSSPQVSSFSFEQITQAQRHLYRKSFFFPKMLSFHKGWCCGSQCKQIAEFSRVVWVVGGGGFHGKWWVPFGALLRRTLVGVVVG</sequence>